<keyword evidence="3 15" id="KW-0812">Transmembrane</keyword>
<evidence type="ECO:0000256" key="4">
    <source>
        <dbReference type="ARBA" id="ARBA00022723"/>
    </source>
</evidence>
<evidence type="ECO:0000256" key="12">
    <source>
        <dbReference type="ARBA" id="ARBA00060927"/>
    </source>
</evidence>
<sequence>MIQDLLARLARAVDQAWIPWKNIVVGFSVGIFGLENLLLWRQYGVLKRTVRPKALTAEIDQETFDKSQAYGRAKAKFSFFSSVFGLVTKLAIIHYDVWPKVWSLVGTHIITPYLSGTRFSGEITHSLIFFFLFGIIDTIIELPLSYYHHFVLEEKFGFNKMTVGLWLTDKVKGQLLQIAFGVPIGAAILAIIKKTGQNFFYYLWLFTLGVSLIGVTIYPILIVPLFNKLTPLKPGPLKESIDALAKKLNFPLSELQVIDGSKRSSHSNAYFTGLPWKKKIVIYDTLLEQSDDREVEAVLAHELGHWSMSHTTKLLAISQFHVFYVFALFSAFVNNKSMYRSFGFEREMPVLIGFMLFNEVFGPTDSIIKLFMNIITRTFEFQADNFALKLGYQAELAQALIKLQIKNLSSMDADFYYSSYHYSHPILTERLKAIQWTGEKKAQFKKAPEKDAAADLATGREL</sequence>
<keyword evidence="9 15" id="KW-0482">Metalloprotease</keyword>
<dbReference type="EMBL" id="KN847555">
    <property type="protein sequence ID" value="KIW01377.1"/>
    <property type="molecule type" value="Genomic_DNA"/>
</dbReference>
<keyword evidence="2 15" id="KW-0645">Protease</keyword>
<dbReference type="InterPro" id="IPR027057">
    <property type="entry name" value="CAXX_Prtase_1"/>
</dbReference>
<dbReference type="OrthoDB" id="360839at2759"/>
<evidence type="ECO:0000256" key="3">
    <source>
        <dbReference type="ARBA" id="ARBA00022692"/>
    </source>
</evidence>
<evidence type="ECO:0000256" key="13">
    <source>
        <dbReference type="PIRSR" id="PIRSR627057-1"/>
    </source>
</evidence>
<dbReference type="GO" id="GO:0046872">
    <property type="term" value="F:metal ion binding"/>
    <property type="evidence" value="ECO:0007669"/>
    <property type="project" value="UniProtKB-UniRule"/>
</dbReference>
<feature type="binding site" evidence="14">
    <location>
        <position position="301"/>
    </location>
    <ligand>
        <name>Zn(2+)</name>
        <dbReference type="ChEBI" id="CHEBI:29105"/>
        <note>catalytic</note>
    </ligand>
</feature>
<keyword evidence="19" id="KW-1185">Reference proteome</keyword>
<comment type="function">
    <text evidence="15">Proteolytically removes the C-terminal three residues of farnesylated proteins.</text>
</comment>
<keyword evidence="6 15" id="KW-0256">Endoplasmic reticulum</keyword>
<keyword evidence="4 14" id="KW-0479">Metal-binding</keyword>
<evidence type="ECO:0000256" key="11">
    <source>
        <dbReference type="ARBA" id="ARBA00044456"/>
    </source>
</evidence>
<feature type="domain" description="CAAX prenyl protease 1 N-terminal" evidence="17">
    <location>
        <begin position="42"/>
        <end position="228"/>
    </location>
</feature>
<dbReference type="InParanoid" id="A0A0D1YKI1"/>
<feature type="transmembrane region" description="Helical" evidence="15">
    <location>
        <begin position="199"/>
        <end position="226"/>
    </location>
</feature>
<evidence type="ECO:0000259" key="16">
    <source>
        <dbReference type="Pfam" id="PF01435"/>
    </source>
</evidence>
<dbReference type="InterPro" id="IPR001915">
    <property type="entry name" value="Peptidase_M48"/>
</dbReference>
<dbReference type="VEuPathDB" id="FungiDB:PV09_07145"/>
<dbReference type="GO" id="GO:0004222">
    <property type="term" value="F:metalloendopeptidase activity"/>
    <property type="evidence" value="ECO:0007669"/>
    <property type="project" value="UniProtKB-UniRule"/>
</dbReference>
<dbReference type="HOGENOM" id="CLU_025947_3_3_1"/>
<accession>A0A0D1YKI1</accession>
<dbReference type="Pfam" id="PF16491">
    <property type="entry name" value="Peptidase_M48_N"/>
    <property type="match status" value="1"/>
</dbReference>
<dbReference type="RefSeq" id="XP_016211246.1">
    <property type="nucleotide sequence ID" value="XM_016360874.1"/>
</dbReference>
<evidence type="ECO:0000256" key="14">
    <source>
        <dbReference type="PIRSR" id="PIRSR627057-2"/>
    </source>
</evidence>
<keyword evidence="5 15" id="KW-0378">Hydrolase</keyword>
<dbReference type="Pfam" id="PF01435">
    <property type="entry name" value="Peptidase_M48"/>
    <property type="match status" value="1"/>
</dbReference>
<feature type="transmembrane region" description="Helical" evidence="15">
    <location>
        <begin position="314"/>
        <end position="333"/>
    </location>
</feature>
<feature type="active site" evidence="13">
    <location>
        <position position="302"/>
    </location>
</feature>
<dbReference type="GeneID" id="27315118"/>
<evidence type="ECO:0000259" key="17">
    <source>
        <dbReference type="Pfam" id="PF16491"/>
    </source>
</evidence>
<evidence type="ECO:0000256" key="15">
    <source>
        <dbReference type="RuleBase" id="RU366005"/>
    </source>
</evidence>
<reference evidence="18 19" key="1">
    <citation type="submission" date="2015-01" db="EMBL/GenBank/DDBJ databases">
        <title>The Genome Sequence of Ochroconis gallopava CBS43764.</title>
        <authorList>
            <consortium name="The Broad Institute Genomics Platform"/>
            <person name="Cuomo C."/>
            <person name="de Hoog S."/>
            <person name="Gorbushina A."/>
            <person name="Stielow B."/>
            <person name="Teixiera M."/>
            <person name="Abouelleil A."/>
            <person name="Chapman S.B."/>
            <person name="Priest M."/>
            <person name="Young S.K."/>
            <person name="Wortman J."/>
            <person name="Nusbaum C."/>
            <person name="Birren B."/>
        </authorList>
    </citation>
    <scope>NUCLEOTIDE SEQUENCE [LARGE SCALE GENOMIC DNA]</scope>
    <source>
        <strain evidence="18 19">CBS 43764</strain>
    </source>
</reference>
<comment type="cofactor">
    <cofactor evidence="14 15">
        <name>Zn(2+)</name>
        <dbReference type="ChEBI" id="CHEBI:29105"/>
    </cofactor>
    <text evidence="14 15">Binds 1 zinc ion per subunit.</text>
</comment>
<dbReference type="PANTHER" id="PTHR10120">
    <property type="entry name" value="CAAX PRENYL PROTEASE 1"/>
    <property type="match status" value="1"/>
</dbReference>
<comment type="subcellular location">
    <subcellularLocation>
        <location evidence="1 15">Endoplasmic reticulum membrane</location>
        <topology evidence="1 15">Multi-pass membrane protein</topology>
    </subcellularLocation>
</comment>
<dbReference type="EC" id="3.4.24.84" evidence="15"/>
<dbReference type="AlphaFoldDB" id="A0A0D1YKI1"/>
<comment type="catalytic activity">
    <reaction evidence="11 15">
        <text>Hydrolyzes the peptide bond -P2-(S-farnesyl or geranylgeranyl)C-P1'-P2'-P3'-COOH where P1' and P2' are amino acids with aliphatic side chains and P3' is any C-terminal residue.</text>
        <dbReference type="EC" id="3.4.24.84"/>
    </reaction>
</comment>
<comment type="similarity">
    <text evidence="12 15">Belongs to the peptidase M48A family.</text>
</comment>
<evidence type="ECO:0000256" key="2">
    <source>
        <dbReference type="ARBA" id="ARBA00022670"/>
    </source>
</evidence>
<evidence type="ECO:0000256" key="7">
    <source>
        <dbReference type="ARBA" id="ARBA00022833"/>
    </source>
</evidence>
<feature type="binding site" evidence="14">
    <location>
        <position position="305"/>
    </location>
    <ligand>
        <name>Zn(2+)</name>
        <dbReference type="ChEBI" id="CHEBI:29105"/>
        <note>catalytic</note>
    </ligand>
</feature>
<evidence type="ECO:0000256" key="6">
    <source>
        <dbReference type="ARBA" id="ARBA00022824"/>
    </source>
</evidence>
<dbReference type="InterPro" id="IPR032456">
    <property type="entry name" value="Peptidase_M48_N"/>
</dbReference>
<feature type="active site" description="Proton donor" evidence="13">
    <location>
        <position position="384"/>
    </location>
</feature>
<gene>
    <name evidence="18" type="ORF">PV09_07145</name>
</gene>
<evidence type="ECO:0000256" key="10">
    <source>
        <dbReference type="ARBA" id="ARBA00023136"/>
    </source>
</evidence>
<feature type="binding site" evidence="14">
    <location>
        <position position="380"/>
    </location>
    <ligand>
        <name>Zn(2+)</name>
        <dbReference type="ChEBI" id="CHEBI:29105"/>
        <note>catalytic</note>
    </ligand>
</feature>
<feature type="transmembrane region" description="Helical" evidence="15">
    <location>
        <begin position="127"/>
        <end position="147"/>
    </location>
</feature>
<name>A0A0D1YKI1_9PEZI</name>
<evidence type="ECO:0000256" key="5">
    <source>
        <dbReference type="ARBA" id="ARBA00022801"/>
    </source>
</evidence>
<protein>
    <recommendedName>
        <fullName evidence="15">CAAX prenyl protease</fullName>
        <ecNumber evidence="15">3.4.24.84</ecNumber>
    </recommendedName>
</protein>
<keyword evidence="7 14" id="KW-0862">Zinc</keyword>
<evidence type="ECO:0000256" key="8">
    <source>
        <dbReference type="ARBA" id="ARBA00022989"/>
    </source>
</evidence>
<dbReference type="Gene3D" id="3.30.2010.10">
    <property type="entry name" value="Metalloproteases ('zincins'), catalytic domain"/>
    <property type="match status" value="1"/>
</dbReference>
<feature type="transmembrane region" description="Helical" evidence="15">
    <location>
        <begin position="20"/>
        <end position="39"/>
    </location>
</feature>
<dbReference type="Proteomes" id="UP000053259">
    <property type="component" value="Unassembled WGS sequence"/>
</dbReference>
<dbReference type="STRING" id="253628.A0A0D1YKI1"/>
<keyword evidence="10 15" id="KW-0472">Membrane</keyword>
<proteinExistence type="inferred from homology"/>
<dbReference type="CDD" id="cd07343">
    <property type="entry name" value="M48A_Zmpste24p_like"/>
    <property type="match status" value="1"/>
</dbReference>
<organism evidence="18 19">
    <name type="scientific">Verruconis gallopava</name>
    <dbReference type="NCBI Taxonomy" id="253628"/>
    <lineage>
        <taxon>Eukaryota</taxon>
        <taxon>Fungi</taxon>
        <taxon>Dikarya</taxon>
        <taxon>Ascomycota</taxon>
        <taxon>Pezizomycotina</taxon>
        <taxon>Dothideomycetes</taxon>
        <taxon>Pleosporomycetidae</taxon>
        <taxon>Venturiales</taxon>
        <taxon>Sympoventuriaceae</taxon>
        <taxon>Verruconis</taxon>
    </lineage>
</organism>
<dbReference type="GO" id="GO:0005789">
    <property type="term" value="C:endoplasmic reticulum membrane"/>
    <property type="evidence" value="ECO:0007669"/>
    <property type="project" value="UniProtKB-SubCell"/>
</dbReference>
<evidence type="ECO:0000256" key="1">
    <source>
        <dbReference type="ARBA" id="ARBA00004477"/>
    </source>
</evidence>
<evidence type="ECO:0000313" key="19">
    <source>
        <dbReference type="Proteomes" id="UP000053259"/>
    </source>
</evidence>
<feature type="transmembrane region" description="Helical" evidence="15">
    <location>
        <begin position="175"/>
        <end position="192"/>
    </location>
</feature>
<dbReference type="FunCoup" id="A0A0D1YKI1">
    <property type="interactions" value="844"/>
</dbReference>
<evidence type="ECO:0000256" key="9">
    <source>
        <dbReference type="ARBA" id="ARBA00023049"/>
    </source>
</evidence>
<evidence type="ECO:0000313" key="18">
    <source>
        <dbReference type="EMBL" id="KIW01377.1"/>
    </source>
</evidence>
<dbReference type="FunFam" id="3.30.2010.10:FF:000002">
    <property type="entry name" value="CAAX prenyl protease"/>
    <property type="match status" value="1"/>
</dbReference>
<keyword evidence="8 15" id="KW-1133">Transmembrane helix</keyword>
<feature type="domain" description="Peptidase M48" evidence="16">
    <location>
        <begin position="235"/>
        <end position="435"/>
    </location>
</feature>
<dbReference type="GO" id="GO:0071586">
    <property type="term" value="P:CAAX-box protein processing"/>
    <property type="evidence" value="ECO:0007669"/>
    <property type="project" value="UniProtKB-UniRule"/>
</dbReference>